<feature type="compositionally biased region" description="Basic and acidic residues" evidence="1">
    <location>
        <begin position="118"/>
        <end position="129"/>
    </location>
</feature>
<evidence type="ECO:0000256" key="1">
    <source>
        <dbReference type="SAM" id="MobiDB-lite"/>
    </source>
</evidence>
<dbReference type="Proteomes" id="UP000006038">
    <property type="component" value="Chromosome 7"/>
</dbReference>
<name>J3MMG5_ORYBR</name>
<organism evidence="2">
    <name type="scientific">Oryza brachyantha</name>
    <name type="common">malo sina</name>
    <dbReference type="NCBI Taxonomy" id="4533"/>
    <lineage>
        <taxon>Eukaryota</taxon>
        <taxon>Viridiplantae</taxon>
        <taxon>Streptophyta</taxon>
        <taxon>Embryophyta</taxon>
        <taxon>Tracheophyta</taxon>
        <taxon>Spermatophyta</taxon>
        <taxon>Magnoliopsida</taxon>
        <taxon>Liliopsida</taxon>
        <taxon>Poales</taxon>
        <taxon>Poaceae</taxon>
        <taxon>BOP clade</taxon>
        <taxon>Oryzoideae</taxon>
        <taxon>Oryzeae</taxon>
        <taxon>Oryzinae</taxon>
        <taxon>Oryza</taxon>
    </lineage>
</organism>
<feature type="compositionally biased region" description="Low complexity" evidence="1">
    <location>
        <begin position="52"/>
        <end position="65"/>
    </location>
</feature>
<dbReference type="Gramene" id="OB07G25970.1">
    <property type="protein sequence ID" value="OB07G25970.1"/>
    <property type="gene ID" value="OB07G25970"/>
</dbReference>
<sequence length="166" mass="17336">MKSVFDLTFSSRLASPPRDPEWRSRKTSSSRVCRTTSAGVRGLDLKRPFILAPSSAAASAEAEAGGTRGGEGKGEAAGLLRPPDPKEKQPRKSATGPAAVKASPTPSPPTPPPSLLRDAGDEPRRDRGGPGEIVTRSARARRRGPRSSPYFPIHPPVRAGGGSLGP</sequence>
<feature type="compositionally biased region" description="Polar residues" evidence="1">
    <location>
        <begin position="27"/>
        <end position="38"/>
    </location>
</feature>
<keyword evidence="3" id="KW-1185">Reference proteome</keyword>
<feature type="region of interest" description="Disordered" evidence="1">
    <location>
        <begin position="1"/>
        <end position="166"/>
    </location>
</feature>
<dbReference type="HOGENOM" id="CLU_1605247_0_0_1"/>
<reference evidence="2" key="1">
    <citation type="journal article" date="2013" name="Nat. Commun.">
        <title>Whole-genome sequencing of Oryza brachyantha reveals mechanisms underlying Oryza genome evolution.</title>
        <authorList>
            <person name="Chen J."/>
            <person name="Huang Q."/>
            <person name="Gao D."/>
            <person name="Wang J."/>
            <person name="Lang Y."/>
            <person name="Liu T."/>
            <person name="Li B."/>
            <person name="Bai Z."/>
            <person name="Luis Goicoechea J."/>
            <person name="Liang C."/>
            <person name="Chen C."/>
            <person name="Zhang W."/>
            <person name="Sun S."/>
            <person name="Liao Y."/>
            <person name="Zhang X."/>
            <person name="Yang L."/>
            <person name="Song C."/>
            <person name="Wang M."/>
            <person name="Shi J."/>
            <person name="Liu G."/>
            <person name="Liu J."/>
            <person name="Zhou H."/>
            <person name="Zhou W."/>
            <person name="Yu Q."/>
            <person name="An N."/>
            <person name="Chen Y."/>
            <person name="Cai Q."/>
            <person name="Wang B."/>
            <person name="Liu B."/>
            <person name="Min J."/>
            <person name="Huang Y."/>
            <person name="Wu H."/>
            <person name="Li Z."/>
            <person name="Zhang Y."/>
            <person name="Yin Y."/>
            <person name="Song W."/>
            <person name="Jiang J."/>
            <person name="Jackson S.A."/>
            <person name="Wing R.A."/>
            <person name="Wang J."/>
            <person name="Chen M."/>
        </authorList>
    </citation>
    <scope>NUCLEOTIDE SEQUENCE [LARGE SCALE GENOMIC DNA]</scope>
    <source>
        <strain evidence="2">cv. IRGC 101232</strain>
    </source>
</reference>
<accession>J3MMG5</accession>
<evidence type="ECO:0000313" key="2">
    <source>
        <dbReference type="EnsemblPlants" id="OB07G25970.1"/>
    </source>
</evidence>
<evidence type="ECO:0000313" key="3">
    <source>
        <dbReference type="Proteomes" id="UP000006038"/>
    </source>
</evidence>
<reference evidence="2" key="2">
    <citation type="submission" date="2013-04" db="UniProtKB">
        <authorList>
            <consortium name="EnsemblPlants"/>
        </authorList>
    </citation>
    <scope>IDENTIFICATION</scope>
</reference>
<protein>
    <submittedName>
        <fullName evidence="2">Uncharacterized protein</fullName>
    </submittedName>
</protein>
<dbReference type="AlphaFoldDB" id="J3MMG5"/>
<dbReference type="EnsemblPlants" id="OB07G25970.1">
    <property type="protein sequence ID" value="OB07G25970.1"/>
    <property type="gene ID" value="OB07G25970"/>
</dbReference>
<feature type="compositionally biased region" description="Pro residues" evidence="1">
    <location>
        <begin position="105"/>
        <end position="114"/>
    </location>
</feature>
<proteinExistence type="predicted"/>